<dbReference type="PANTHER" id="PTHR35797:SF1">
    <property type="entry name" value="PROTEASE"/>
    <property type="match status" value="1"/>
</dbReference>
<keyword evidence="4" id="KW-1185">Reference proteome</keyword>
<feature type="transmembrane region" description="Helical" evidence="1">
    <location>
        <begin position="251"/>
        <end position="273"/>
    </location>
</feature>
<reference evidence="3 4" key="1">
    <citation type="submission" date="2018-09" db="EMBL/GenBank/DDBJ databases">
        <title>Murine metabolic-syndrome-specific gut microbial biobank.</title>
        <authorList>
            <person name="Liu C."/>
        </authorList>
    </citation>
    <scope>NUCLEOTIDE SEQUENCE [LARGE SCALE GENOMIC DNA]</scope>
    <source>
        <strain evidence="3 4">0.1xD8-82</strain>
    </source>
</reference>
<accession>A0A3A9B1B0</accession>
<organism evidence="3 4">
    <name type="scientific">Parablautia intestinalis</name>
    <dbReference type="NCBI Taxonomy" id="2320100"/>
    <lineage>
        <taxon>Bacteria</taxon>
        <taxon>Bacillati</taxon>
        <taxon>Bacillota</taxon>
        <taxon>Clostridia</taxon>
        <taxon>Lachnospirales</taxon>
        <taxon>Lachnospiraceae</taxon>
        <taxon>Parablautia</taxon>
    </lineage>
</organism>
<feature type="transmembrane region" description="Helical" evidence="1">
    <location>
        <begin position="220"/>
        <end position="239"/>
    </location>
</feature>
<name>A0A3A9B1B0_9FIRM</name>
<feature type="transmembrane region" description="Helical" evidence="1">
    <location>
        <begin position="44"/>
        <end position="64"/>
    </location>
</feature>
<dbReference type="Pfam" id="PF02517">
    <property type="entry name" value="Rce1-like"/>
    <property type="match status" value="1"/>
</dbReference>
<comment type="caution">
    <text evidence="3">The sequence shown here is derived from an EMBL/GenBank/DDBJ whole genome shotgun (WGS) entry which is preliminary data.</text>
</comment>
<dbReference type="GO" id="GO:0008237">
    <property type="term" value="F:metallopeptidase activity"/>
    <property type="evidence" value="ECO:0007669"/>
    <property type="project" value="UniProtKB-KW"/>
</dbReference>
<keyword evidence="1" id="KW-1133">Transmembrane helix</keyword>
<keyword evidence="1" id="KW-0812">Transmembrane</keyword>
<feature type="domain" description="CAAX prenyl protease 2/Lysostaphin resistance protein A-like" evidence="2">
    <location>
        <begin position="187"/>
        <end position="292"/>
    </location>
</feature>
<dbReference type="GO" id="GO:0006508">
    <property type="term" value="P:proteolysis"/>
    <property type="evidence" value="ECO:0007669"/>
    <property type="project" value="UniProtKB-KW"/>
</dbReference>
<feature type="transmembrane region" description="Helical" evidence="1">
    <location>
        <begin position="280"/>
        <end position="303"/>
    </location>
</feature>
<feature type="transmembrane region" description="Helical" evidence="1">
    <location>
        <begin position="121"/>
        <end position="143"/>
    </location>
</feature>
<evidence type="ECO:0000313" key="4">
    <source>
        <dbReference type="Proteomes" id="UP000280696"/>
    </source>
</evidence>
<feature type="transmembrane region" description="Helical" evidence="1">
    <location>
        <begin position="315"/>
        <end position="336"/>
    </location>
</feature>
<dbReference type="RefSeq" id="WP_120466397.1">
    <property type="nucleotide sequence ID" value="NZ_RAYQ01000002.1"/>
</dbReference>
<dbReference type="InterPro" id="IPR003675">
    <property type="entry name" value="Rce1/LyrA-like_dom"/>
</dbReference>
<dbReference type="OrthoDB" id="9777755at2"/>
<keyword evidence="1" id="KW-0472">Membrane</keyword>
<sequence>MKNKNNIGSNENDREKVNIMKENEHPADTGGGTPGEKKLNDRRIILYLAFTFILTFAVEIFVIMPMAGDTDINKAYMAQLLVAGVMFVPALGVLFTRLITKEGFQIRDLMLNLKLKGNMKYYALAWFGFAFLIVFGAALYFIIFPKHFDPNMGYAKALLEAQSGAGGAKLTGGQIKTVVYIQILTGILLSPFVNFLNCFGEEWGWRGYLLPKLLNRFKTAAALLVGGVIWGLWHTPLIIMGHNYGVGYRGFPYLGIFAMCIFCIVIGIILSYVTIKTGSCIPAVMGHGTINGLASAGMLFTSLENPYNVFLGPMPVGLVGGAGFIFTAAWLLYLLYKEEKDKVEK</sequence>
<dbReference type="InterPro" id="IPR042150">
    <property type="entry name" value="MmRce1-like"/>
</dbReference>
<evidence type="ECO:0000259" key="2">
    <source>
        <dbReference type="Pfam" id="PF02517"/>
    </source>
</evidence>
<gene>
    <name evidence="3" type="ORF">D7V94_02305</name>
</gene>
<evidence type="ECO:0000256" key="1">
    <source>
        <dbReference type="SAM" id="Phobius"/>
    </source>
</evidence>
<dbReference type="GO" id="GO:0080120">
    <property type="term" value="P:CAAX-box protein maturation"/>
    <property type="evidence" value="ECO:0007669"/>
    <property type="project" value="UniProtKB-ARBA"/>
</dbReference>
<dbReference type="Proteomes" id="UP000280696">
    <property type="component" value="Unassembled WGS sequence"/>
</dbReference>
<feature type="transmembrane region" description="Helical" evidence="1">
    <location>
        <begin position="76"/>
        <end position="100"/>
    </location>
</feature>
<keyword evidence="3" id="KW-0378">Hydrolase</keyword>
<keyword evidence="3" id="KW-0482">Metalloprotease</keyword>
<proteinExistence type="predicted"/>
<dbReference type="EMBL" id="RAYQ01000002">
    <property type="protein sequence ID" value="RKI93551.1"/>
    <property type="molecule type" value="Genomic_DNA"/>
</dbReference>
<protein>
    <submittedName>
        <fullName evidence="3">CPBP family intramembrane metalloprotease</fullName>
    </submittedName>
</protein>
<evidence type="ECO:0000313" key="3">
    <source>
        <dbReference type="EMBL" id="RKI93551.1"/>
    </source>
</evidence>
<dbReference type="PANTHER" id="PTHR35797">
    <property type="entry name" value="PROTEASE-RELATED"/>
    <property type="match status" value="1"/>
</dbReference>
<dbReference type="GO" id="GO:0004175">
    <property type="term" value="F:endopeptidase activity"/>
    <property type="evidence" value="ECO:0007669"/>
    <property type="project" value="UniProtKB-ARBA"/>
</dbReference>
<feature type="transmembrane region" description="Helical" evidence="1">
    <location>
        <begin position="179"/>
        <end position="199"/>
    </location>
</feature>
<keyword evidence="3" id="KW-0645">Protease</keyword>
<dbReference type="AlphaFoldDB" id="A0A3A9B1B0"/>